<dbReference type="EnsemblPlants" id="TuG1812G0200003343.01.T06">
    <property type="protein sequence ID" value="TuG1812G0200003343.01.T06"/>
    <property type="gene ID" value="TuG1812G0200003343.01"/>
</dbReference>
<reference evidence="2" key="3">
    <citation type="submission" date="2022-06" db="UniProtKB">
        <authorList>
            <consortium name="EnsemblPlants"/>
        </authorList>
    </citation>
    <scope>IDENTIFICATION</scope>
</reference>
<sequence length="196" mass="21435">MDRGHTLRAQLQSVAWENICLRPPLPLGLRLIWFWSRGSPPVSCLILFSPPPILSPTRFEQTLGFPPALSRWVSRRAERDPIPPSPTPTTTSRRPPDRNEEGEEEERMLIARCLCASSSWGPAAPTTVSGLSSPSTSHAPPPRTASYLTSLSTSRSRRWACWQGVSAFPSSRCASARLTATVPSSAQQPSGSHPQI</sequence>
<accession>A0A8R7TIJ0</accession>
<dbReference type="Proteomes" id="UP000015106">
    <property type="component" value="Chromosome 2"/>
</dbReference>
<evidence type="ECO:0000256" key="1">
    <source>
        <dbReference type="SAM" id="MobiDB-lite"/>
    </source>
</evidence>
<gene>
    <name evidence="2" type="primary">LOC125538077</name>
</gene>
<feature type="compositionally biased region" description="Polar residues" evidence="1">
    <location>
        <begin position="125"/>
        <end position="138"/>
    </location>
</feature>
<evidence type="ECO:0000313" key="3">
    <source>
        <dbReference type="Proteomes" id="UP000015106"/>
    </source>
</evidence>
<protein>
    <submittedName>
        <fullName evidence="2">Uncharacterized protein</fullName>
    </submittedName>
</protein>
<dbReference type="AlphaFoldDB" id="A0A8R7TIJ0"/>
<evidence type="ECO:0000313" key="2">
    <source>
        <dbReference type="EnsemblPlants" id="TuG1812G0200003343.01.T06"/>
    </source>
</evidence>
<organism evidence="2 3">
    <name type="scientific">Triticum urartu</name>
    <name type="common">Red wild einkorn</name>
    <name type="synonym">Crithodium urartu</name>
    <dbReference type="NCBI Taxonomy" id="4572"/>
    <lineage>
        <taxon>Eukaryota</taxon>
        <taxon>Viridiplantae</taxon>
        <taxon>Streptophyta</taxon>
        <taxon>Embryophyta</taxon>
        <taxon>Tracheophyta</taxon>
        <taxon>Spermatophyta</taxon>
        <taxon>Magnoliopsida</taxon>
        <taxon>Liliopsida</taxon>
        <taxon>Poales</taxon>
        <taxon>Poaceae</taxon>
        <taxon>BOP clade</taxon>
        <taxon>Pooideae</taxon>
        <taxon>Triticodae</taxon>
        <taxon>Triticeae</taxon>
        <taxon>Triticinae</taxon>
        <taxon>Triticum</taxon>
    </lineage>
</organism>
<proteinExistence type="predicted"/>
<keyword evidence="3" id="KW-1185">Reference proteome</keyword>
<feature type="region of interest" description="Disordered" evidence="1">
    <location>
        <begin position="125"/>
        <end position="144"/>
    </location>
</feature>
<dbReference type="Gramene" id="TuG1812G0200003343.01.T06">
    <property type="protein sequence ID" value="TuG1812G0200003343.01.T06"/>
    <property type="gene ID" value="TuG1812G0200003343.01"/>
</dbReference>
<reference evidence="2" key="2">
    <citation type="submission" date="2018-03" db="EMBL/GenBank/DDBJ databases">
        <title>The Triticum urartu genome reveals the dynamic nature of wheat genome evolution.</title>
        <authorList>
            <person name="Ling H."/>
            <person name="Ma B."/>
            <person name="Shi X."/>
            <person name="Liu H."/>
            <person name="Dong L."/>
            <person name="Sun H."/>
            <person name="Cao Y."/>
            <person name="Gao Q."/>
            <person name="Zheng S."/>
            <person name="Li Y."/>
            <person name="Yu Y."/>
            <person name="Du H."/>
            <person name="Qi M."/>
            <person name="Li Y."/>
            <person name="Yu H."/>
            <person name="Cui Y."/>
            <person name="Wang N."/>
            <person name="Chen C."/>
            <person name="Wu H."/>
            <person name="Zhao Y."/>
            <person name="Zhang J."/>
            <person name="Li Y."/>
            <person name="Zhou W."/>
            <person name="Zhang B."/>
            <person name="Hu W."/>
            <person name="Eijk M."/>
            <person name="Tang J."/>
            <person name="Witsenboer H."/>
            <person name="Zhao S."/>
            <person name="Li Z."/>
            <person name="Zhang A."/>
            <person name="Wang D."/>
            <person name="Liang C."/>
        </authorList>
    </citation>
    <scope>NUCLEOTIDE SEQUENCE [LARGE SCALE GENOMIC DNA]</scope>
    <source>
        <strain evidence="2">cv. G1812</strain>
    </source>
</reference>
<reference evidence="3" key="1">
    <citation type="journal article" date="2013" name="Nature">
        <title>Draft genome of the wheat A-genome progenitor Triticum urartu.</title>
        <authorList>
            <person name="Ling H.Q."/>
            <person name="Zhao S."/>
            <person name="Liu D."/>
            <person name="Wang J."/>
            <person name="Sun H."/>
            <person name="Zhang C."/>
            <person name="Fan H."/>
            <person name="Li D."/>
            <person name="Dong L."/>
            <person name="Tao Y."/>
            <person name="Gao C."/>
            <person name="Wu H."/>
            <person name="Li Y."/>
            <person name="Cui Y."/>
            <person name="Guo X."/>
            <person name="Zheng S."/>
            <person name="Wang B."/>
            <person name="Yu K."/>
            <person name="Liang Q."/>
            <person name="Yang W."/>
            <person name="Lou X."/>
            <person name="Chen J."/>
            <person name="Feng M."/>
            <person name="Jian J."/>
            <person name="Zhang X."/>
            <person name="Luo G."/>
            <person name="Jiang Y."/>
            <person name="Liu J."/>
            <person name="Wang Z."/>
            <person name="Sha Y."/>
            <person name="Zhang B."/>
            <person name="Wu H."/>
            <person name="Tang D."/>
            <person name="Shen Q."/>
            <person name="Xue P."/>
            <person name="Zou S."/>
            <person name="Wang X."/>
            <person name="Liu X."/>
            <person name="Wang F."/>
            <person name="Yang Y."/>
            <person name="An X."/>
            <person name="Dong Z."/>
            <person name="Zhang K."/>
            <person name="Zhang X."/>
            <person name="Luo M.C."/>
            <person name="Dvorak J."/>
            <person name="Tong Y."/>
            <person name="Wang J."/>
            <person name="Yang H."/>
            <person name="Li Z."/>
            <person name="Wang D."/>
            <person name="Zhang A."/>
            <person name="Wang J."/>
        </authorList>
    </citation>
    <scope>NUCLEOTIDE SEQUENCE</scope>
    <source>
        <strain evidence="3">cv. G1812</strain>
    </source>
</reference>
<name>A0A8R7TIJ0_TRIUA</name>
<feature type="region of interest" description="Disordered" evidence="1">
    <location>
        <begin position="75"/>
        <end position="105"/>
    </location>
</feature>